<evidence type="ECO:0000313" key="1">
    <source>
        <dbReference type="EMBL" id="KAF5623633.1"/>
    </source>
</evidence>
<dbReference type="OrthoDB" id="5134445at2759"/>
<dbReference type="GeneID" id="59295704"/>
<evidence type="ECO:0000313" key="2">
    <source>
        <dbReference type="Proteomes" id="UP000530670"/>
    </source>
</evidence>
<comment type="caution">
    <text evidence="1">The sequence shown here is derived from an EMBL/GenBank/DDBJ whole genome shotgun (WGS) entry which is preliminary data.</text>
</comment>
<reference evidence="1 2" key="1">
    <citation type="submission" date="2020-05" db="EMBL/GenBank/DDBJ databases">
        <title>Identification and distribution of gene clusters putatively required for synthesis of sphingolipid metabolism inhibitors in phylogenetically diverse species of the filamentous fungus Fusarium.</title>
        <authorList>
            <person name="Kim H.-S."/>
            <person name="Busman M."/>
            <person name="Brown D.W."/>
            <person name="Divon H."/>
            <person name="Uhlig S."/>
            <person name="Proctor R.H."/>
        </authorList>
    </citation>
    <scope>NUCLEOTIDE SEQUENCE [LARGE SCALE GENOMIC DNA]</scope>
    <source>
        <strain evidence="1 2">NRRL 66243</strain>
    </source>
</reference>
<dbReference type="Proteomes" id="UP000530670">
    <property type="component" value="Unassembled WGS sequence"/>
</dbReference>
<dbReference type="AlphaFoldDB" id="A0A8H5QZS4"/>
<keyword evidence="2" id="KW-1185">Reference proteome</keyword>
<sequence length="312" mass="35999">MAQSINIPSPGDTLFVEVLHTFPGTTSPVKVVEFNNQGITERAVLKLYDRTHPGRLRKFAAPSLLVEREYRSWKTYDPQDAIDYASYNRENVDIPYSVPERFEAGVWYEFDRRRKTESTAYAQLQSIQGTKIPRLYANVGIPLSFIDKEYKATPEEEEFLYVPGILLQYYDCRKLSELYLPGMAHAEWAGLAQRTVNAIDDINRFGIVFSNYNNNAIFRRENDEPYIIDFAEALFTKDLIEAWIKGLRQRRGSEVADYPPWRMDVGYWEMVKVYRNPQSFAEAFFTQLSGCTLPDYPTIIAETTVRALGEGS</sequence>
<gene>
    <name evidence="1" type="ORF">FTJAE_10578</name>
</gene>
<organism evidence="1 2">
    <name type="scientific">Fusarium tjaetaba</name>
    <dbReference type="NCBI Taxonomy" id="1567544"/>
    <lineage>
        <taxon>Eukaryota</taxon>
        <taxon>Fungi</taxon>
        <taxon>Dikarya</taxon>
        <taxon>Ascomycota</taxon>
        <taxon>Pezizomycotina</taxon>
        <taxon>Sordariomycetes</taxon>
        <taxon>Hypocreomycetidae</taxon>
        <taxon>Hypocreales</taxon>
        <taxon>Nectriaceae</taxon>
        <taxon>Fusarium</taxon>
        <taxon>Fusarium fujikuroi species complex</taxon>
    </lineage>
</organism>
<proteinExistence type="predicted"/>
<name>A0A8H5QZS4_9HYPO</name>
<dbReference type="EMBL" id="JAAQRI010000248">
    <property type="protein sequence ID" value="KAF5623633.1"/>
    <property type="molecule type" value="Genomic_DNA"/>
</dbReference>
<accession>A0A8H5QZS4</accession>
<protein>
    <submittedName>
        <fullName evidence="1">Uncharacterized protein</fullName>
    </submittedName>
</protein>
<dbReference type="RefSeq" id="XP_037202372.1">
    <property type="nucleotide sequence ID" value="XM_037343434.1"/>
</dbReference>